<feature type="region of interest" description="Disordered" evidence="1">
    <location>
        <begin position="301"/>
        <end position="533"/>
    </location>
</feature>
<comment type="caution">
    <text evidence="2">The sequence shown here is derived from an EMBL/GenBank/DDBJ whole genome shotgun (WGS) entry which is preliminary data.</text>
</comment>
<dbReference type="AlphaFoldDB" id="A0ABD1Y412"/>
<feature type="compositionally biased region" description="Basic and acidic residues" evidence="1">
    <location>
        <begin position="506"/>
        <end position="515"/>
    </location>
</feature>
<gene>
    <name evidence="2" type="ORF">R1flu_001540</name>
</gene>
<feature type="compositionally biased region" description="Basic and acidic residues" evidence="1">
    <location>
        <begin position="366"/>
        <end position="397"/>
    </location>
</feature>
<feature type="compositionally biased region" description="Basic and acidic residues" evidence="1">
    <location>
        <begin position="462"/>
        <end position="471"/>
    </location>
</feature>
<feature type="compositionally biased region" description="Basic and acidic residues" evidence="1">
    <location>
        <begin position="405"/>
        <end position="417"/>
    </location>
</feature>
<feature type="compositionally biased region" description="Polar residues" evidence="1">
    <location>
        <begin position="472"/>
        <end position="481"/>
    </location>
</feature>
<name>A0ABD1Y412_9MARC</name>
<reference evidence="2 3" key="1">
    <citation type="submission" date="2024-09" db="EMBL/GenBank/DDBJ databases">
        <title>Chromosome-scale assembly of Riccia fluitans.</title>
        <authorList>
            <person name="Paukszto L."/>
            <person name="Sawicki J."/>
            <person name="Karawczyk K."/>
            <person name="Piernik-Szablinska J."/>
            <person name="Szczecinska M."/>
            <person name="Mazdziarz M."/>
        </authorList>
    </citation>
    <scope>NUCLEOTIDE SEQUENCE [LARGE SCALE GENOMIC DNA]</scope>
    <source>
        <strain evidence="2">Rf_01</strain>
        <tissue evidence="2">Aerial parts of the thallus</tissue>
    </source>
</reference>
<accession>A0ABD1Y412</accession>
<dbReference type="Proteomes" id="UP001605036">
    <property type="component" value="Unassembled WGS sequence"/>
</dbReference>
<evidence type="ECO:0000313" key="2">
    <source>
        <dbReference type="EMBL" id="KAL2621335.1"/>
    </source>
</evidence>
<keyword evidence="3" id="KW-1185">Reference proteome</keyword>
<feature type="compositionally biased region" description="Polar residues" evidence="1">
    <location>
        <begin position="493"/>
        <end position="502"/>
    </location>
</feature>
<evidence type="ECO:0000313" key="3">
    <source>
        <dbReference type="Proteomes" id="UP001605036"/>
    </source>
</evidence>
<evidence type="ECO:0000256" key="1">
    <source>
        <dbReference type="SAM" id="MobiDB-lite"/>
    </source>
</evidence>
<sequence length="594" mass="66156">MLMAGGNSYMGSFEFDTGSHHLPFVQHQFQEEFLRSFYEDEEFRHQVLRCLLSRTQVDSIIPMRIERKPRRTWLKDLECTTAFSAGDDEAGNSYCSDEKAVLTSEPVSCRDAFSQFPERRCIGTGSIGGPLWSFAYDVPSGREALLVDAECQFPQPVELSCYNMFIGTASADLHAPEGQWRVARSSQLDEAEGASRLGRWEEENYGLGPRLAFVSKPEKDKVQDVAAWLLSGQDETVATTRKRTFSTLPRSPKYIFTSNPLACLDWEEFPDLGELPRKRKPALALPLTPAFMCNGGILSRSSLEGETDGEESLGQESNNPLSVENIDKLSPSSGGGSRFPAIIHGETGEGRLSGETIRDPLSIYGERGEEQSSDEKLQPSSKVDEERRGKQSPDHKSRNPSTPQEEERERETSDQKCRISSSSEIEKREKQLQGPRSPTSSSAQGGRGTHSGLKIQLPLSMEGEKRGEQSDVKTQTEISVQEETREVPPPEGRSSTVYTQGKNRGKRSDDQRGTEVCEEEETTEDDSPRAVHDSGSCLWNHLSSRLSQMRVRIHFSQVKSGRSWADGKSRPSLLDCQPPRAARVLTGCSKLYNV</sequence>
<feature type="compositionally biased region" description="Acidic residues" evidence="1">
    <location>
        <begin position="516"/>
        <end position="525"/>
    </location>
</feature>
<proteinExistence type="predicted"/>
<feature type="compositionally biased region" description="Polar residues" evidence="1">
    <location>
        <begin position="434"/>
        <end position="444"/>
    </location>
</feature>
<organism evidence="2 3">
    <name type="scientific">Riccia fluitans</name>
    <dbReference type="NCBI Taxonomy" id="41844"/>
    <lineage>
        <taxon>Eukaryota</taxon>
        <taxon>Viridiplantae</taxon>
        <taxon>Streptophyta</taxon>
        <taxon>Embryophyta</taxon>
        <taxon>Marchantiophyta</taxon>
        <taxon>Marchantiopsida</taxon>
        <taxon>Marchantiidae</taxon>
        <taxon>Marchantiales</taxon>
        <taxon>Ricciaceae</taxon>
        <taxon>Riccia</taxon>
    </lineage>
</organism>
<dbReference type="EMBL" id="JBHFFA010000006">
    <property type="protein sequence ID" value="KAL2621335.1"/>
    <property type="molecule type" value="Genomic_DNA"/>
</dbReference>
<protein>
    <submittedName>
        <fullName evidence="2">Uncharacterized protein</fullName>
    </submittedName>
</protein>